<accession>A0AA86NEZ2</accession>
<name>A0AA86NEZ2_9EUKA</name>
<dbReference type="Proteomes" id="UP001642409">
    <property type="component" value="Unassembled WGS sequence"/>
</dbReference>
<evidence type="ECO:0000256" key="1">
    <source>
        <dbReference type="SAM" id="MobiDB-lite"/>
    </source>
</evidence>
<evidence type="ECO:0000313" key="2">
    <source>
        <dbReference type="EMBL" id="CAI9917851.1"/>
    </source>
</evidence>
<feature type="region of interest" description="Disordered" evidence="1">
    <location>
        <begin position="38"/>
        <end position="62"/>
    </location>
</feature>
<reference evidence="3 4" key="2">
    <citation type="submission" date="2024-07" db="EMBL/GenBank/DDBJ databases">
        <authorList>
            <person name="Akdeniz Z."/>
        </authorList>
    </citation>
    <scope>NUCLEOTIDE SEQUENCE [LARGE SCALE GENOMIC DNA]</scope>
</reference>
<protein>
    <submittedName>
        <fullName evidence="3">Hypothetical_protein</fullName>
    </submittedName>
</protein>
<proteinExistence type="predicted"/>
<comment type="caution">
    <text evidence="2">The sequence shown here is derived from an EMBL/GenBank/DDBJ whole genome shotgun (WGS) entry which is preliminary data.</text>
</comment>
<keyword evidence="4" id="KW-1185">Reference proteome</keyword>
<dbReference type="EMBL" id="CAXDID020000389">
    <property type="protein sequence ID" value="CAL6085879.1"/>
    <property type="molecule type" value="Genomic_DNA"/>
</dbReference>
<evidence type="ECO:0000313" key="4">
    <source>
        <dbReference type="Proteomes" id="UP001642409"/>
    </source>
</evidence>
<organism evidence="2">
    <name type="scientific">Hexamita inflata</name>
    <dbReference type="NCBI Taxonomy" id="28002"/>
    <lineage>
        <taxon>Eukaryota</taxon>
        <taxon>Metamonada</taxon>
        <taxon>Diplomonadida</taxon>
        <taxon>Hexamitidae</taxon>
        <taxon>Hexamitinae</taxon>
        <taxon>Hexamita</taxon>
    </lineage>
</organism>
<gene>
    <name evidence="2" type="ORF">HINF_LOCUS5496</name>
    <name evidence="3" type="ORF">HINF_LOCUS62891</name>
</gene>
<dbReference type="EMBL" id="CATOUU010000143">
    <property type="protein sequence ID" value="CAI9917851.1"/>
    <property type="molecule type" value="Genomic_DNA"/>
</dbReference>
<reference evidence="2" key="1">
    <citation type="submission" date="2023-06" db="EMBL/GenBank/DDBJ databases">
        <authorList>
            <person name="Kurt Z."/>
        </authorList>
    </citation>
    <scope>NUCLEOTIDE SEQUENCE</scope>
</reference>
<dbReference type="AlphaFoldDB" id="A0AA86NEZ2"/>
<sequence length="126" mass="14848">MQLPVLNKLVFNSNVTLQSQNKQTRPSQFAEFFQVESSNNTSSTTNRTADKTQESYQTSSQSSFVTKIKSFDQFESAIKQSYRILQDLQKQVYYVEMTQNSVETSMYNFELKVLQMRKKFRRPTRK</sequence>
<evidence type="ECO:0000313" key="3">
    <source>
        <dbReference type="EMBL" id="CAL6085879.1"/>
    </source>
</evidence>